<proteinExistence type="predicted"/>
<accession>A0A2H0YRW2</accession>
<dbReference type="EMBL" id="PEXW01000006">
    <property type="protein sequence ID" value="PIS41019.1"/>
    <property type="molecule type" value="Genomic_DNA"/>
</dbReference>
<organism evidence="2 3">
    <name type="scientific">Candidatus Kerfeldbacteria bacterium CG08_land_8_20_14_0_20_43_14</name>
    <dbReference type="NCBI Taxonomy" id="2014246"/>
    <lineage>
        <taxon>Bacteria</taxon>
        <taxon>Candidatus Kerfeldiibacteriota</taxon>
    </lineage>
</organism>
<keyword evidence="1" id="KW-0812">Transmembrane</keyword>
<evidence type="ECO:0000313" key="3">
    <source>
        <dbReference type="Proteomes" id="UP000236845"/>
    </source>
</evidence>
<feature type="transmembrane region" description="Helical" evidence="1">
    <location>
        <begin position="21"/>
        <end position="43"/>
    </location>
</feature>
<protein>
    <submittedName>
        <fullName evidence="2">Uncharacterized protein</fullName>
    </submittedName>
</protein>
<evidence type="ECO:0000256" key="1">
    <source>
        <dbReference type="SAM" id="Phobius"/>
    </source>
</evidence>
<evidence type="ECO:0000313" key="2">
    <source>
        <dbReference type="EMBL" id="PIS41019.1"/>
    </source>
</evidence>
<gene>
    <name evidence="2" type="ORF">COT26_00255</name>
</gene>
<name>A0A2H0YRW2_9BACT</name>
<feature type="transmembrane region" description="Helical" evidence="1">
    <location>
        <begin position="75"/>
        <end position="101"/>
    </location>
</feature>
<keyword evidence="1" id="KW-0472">Membrane</keyword>
<dbReference type="AlphaFoldDB" id="A0A2H0YRW2"/>
<keyword evidence="1" id="KW-1133">Transmembrane helix</keyword>
<dbReference type="Proteomes" id="UP000236845">
    <property type="component" value="Unassembled WGS sequence"/>
</dbReference>
<sequence length="107" mass="12281">MIISHNTKYSLKLLKPSKKSVISTAIALFASFFYEKTLTAGLIPVSGLDHYRGFPLSYIKVAYHYGEVYWNETTLIFLGLFIDVIFWYAISILAIFFIGFLKSRPKD</sequence>
<reference evidence="3" key="1">
    <citation type="submission" date="2017-09" db="EMBL/GenBank/DDBJ databases">
        <title>Depth-based differentiation of microbial function through sediment-hosted aquifers and enrichment of novel symbionts in the deep terrestrial subsurface.</title>
        <authorList>
            <person name="Probst A.J."/>
            <person name="Ladd B."/>
            <person name="Jarett J.K."/>
            <person name="Geller-Mcgrath D.E."/>
            <person name="Sieber C.M.K."/>
            <person name="Emerson J.B."/>
            <person name="Anantharaman K."/>
            <person name="Thomas B.C."/>
            <person name="Malmstrom R."/>
            <person name="Stieglmeier M."/>
            <person name="Klingl A."/>
            <person name="Woyke T."/>
            <person name="Ryan C.M."/>
            <person name="Banfield J.F."/>
        </authorList>
    </citation>
    <scope>NUCLEOTIDE SEQUENCE [LARGE SCALE GENOMIC DNA]</scope>
</reference>
<comment type="caution">
    <text evidence="2">The sequence shown here is derived from an EMBL/GenBank/DDBJ whole genome shotgun (WGS) entry which is preliminary data.</text>
</comment>